<evidence type="ECO:0000313" key="4">
    <source>
        <dbReference type="Proteomes" id="UP000199514"/>
    </source>
</evidence>
<protein>
    <submittedName>
        <fullName evidence="3">Uncharacterized domain 1-containing protein</fullName>
    </submittedName>
</protein>
<dbReference type="Gene3D" id="3.10.129.10">
    <property type="entry name" value="Hotdog Thioesterase"/>
    <property type="match status" value="1"/>
</dbReference>
<gene>
    <name evidence="3" type="ORF">SAMN05421780_10225</name>
</gene>
<dbReference type="GO" id="GO:0005829">
    <property type="term" value="C:cytosol"/>
    <property type="evidence" value="ECO:0007669"/>
    <property type="project" value="TreeGrafter"/>
</dbReference>
<evidence type="ECO:0000313" key="3">
    <source>
        <dbReference type="EMBL" id="SFB93672.1"/>
    </source>
</evidence>
<evidence type="ECO:0000256" key="1">
    <source>
        <dbReference type="ARBA" id="ARBA00022801"/>
    </source>
</evidence>
<dbReference type="Pfam" id="PF03061">
    <property type="entry name" value="4HBT"/>
    <property type="match status" value="1"/>
</dbReference>
<keyword evidence="1" id="KW-0378">Hydrolase</keyword>
<dbReference type="AlphaFoldDB" id="A0A1I1F402"/>
<reference evidence="3 4" key="1">
    <citation type="submission" date="2016-10" db="EMBL/GenBank/DDBJ databases">
        <authorList>
            <person name="de Groot N.N."/>
        </authorList>
    </citation>
    <scope>NUCLEOTIDE SEQUENCE [LARGE SCALE GENOMIC DNA]</scope>
    <source>
        <strain evidence="3 4">DSM 6793</strain>
    </source>
</reference>
<dbReference type="OrthoDB" id="328435at2"/>
<dbReference type="CDD" id="cd03443">
    <property type="entry name" value="PaaI_thioesterase"/>
    <property type="match status" value="1"/>
</dbReference>
<dbReference type="RefSeq" id="WP_091507938.1">
    <property type="nucleotide sequence ID" value="NZ_FOLE01000002.1"/>
</dbReference>
<evidence type="ECO:0000259" key="2">
    <source>
        <dbReference type="Pfam" id="PF03061"/>
    </source>
</evidence>
<dbReference type="PANTHER" id="PTHR43240">
    <property type="entry name" value="1,4-DIHYDROXY-2-NAPHTHOYL-COA THIOESTERASE 1"/>
    <property type="match status" value="1"/>
</dbReference>
<dbReference type="Proteomes" id="UP000199514">
    <property type="component" value="Unassembled WGS sequence"/>
</dbReference>
<dbReference type="InterPro" id="IPR006683">
    <property type="entry name" value="Thioestr_dom"/>
</dbReference>
<dbReference type="EMBL" id="FOLE01000002">
    <property type="protein sequence ID" value="SFB93672.1"/>
    <property type="molecule type" value="Genomic_DNA"/>
</dbReference>
<dbReference type="InterPro" id="IPR029069">
    <property type="entry name" value="HotDog_dom_sf"/>
</dbReference>
<proteinExistence type="predicted"/>
<organism evidence="3 4">
    <name type="scientific">Flexibacter flexilis DSM 6793</name>
    <dbReference type="NCBI Taxonomy" id="927664"/>
    <lineage>
        <taxon>Bacteria</taxon>
        <taxon>Pseudomonadati</taxon>
        <taxon>Bacteroidota</taxon>
        <taxon>Cytophagia</taxon>
        <taxon>Cytophagales</taxon>
        <taxon>Flexibacteraceae</taxon>
        <taxon>Flexibacter</taxon>
    </lineage>
</organism>
<dbReference type="SUPFAM" id="SSF54637">
    <property type="entry name" value="Thioesterase/thiol ester dehydrase-isomerase"/>
    <property type="match status" value="1"/>
</dbReference>
<dbReference type="NCBIfam" id="TIGR00369">
    <property type="entry name" value="unchar_dom_1"/>
    <property type="match status" value="1"/>
</dbReference>
<dbReference type="STRING" id="927664.SAMN05421780_10225"/>
<name>A0A1I1F402_9BACT</name>
<dbReference type="PANTHER" id="PTHR43240:SF1">
    <property type="entry name" value="BLR5584 PROTEIN"/>
    <property type="match status" value="1"/>
</dbReference>
<feature type="domain" description="Thioesterase" evidence="2">
    <location>
        <begin position="74"/>
        <end position="150"/>
    </location>
</feature>
<accession>A0A1I1F402</accession>
<sequence>MENKRTRTFSWENPLDGASKARNMSGLEYLEAMRDGHIAPPPIMHTLDFNGFRVEKGSVSFTMNPEEFQYNPIGTVHGGVISTILDSAMGCTVQSVLPKGSGYTTLELKVNFLKAVTTKSGKMTAIGKLIHAGKSTALVEASLTDENGNVYAHSVSTCLIMQF</sequence>
<dbReference type="InterPro" id="IPR003736">
    <property type="entry name" value="PAAI_dom"/>
</dbReference>
<keyword evidence="4" id="KW-1185">Reference proteome</keyword>
<dbReference type="GO" id="GO:0061522">
    <property type="term" value="F:1,4-dihydroxy-2-naphthoyl-CoA thioesterase activity"/>
    <property type="evidence" value="ECO:0007669"/>
    <property type="project" value="TreeGrafter"/>
</dbReference>